<dbReference type="Proteomes" id="UP000738517">
    <property type="component" value="Unassembled WGS sequence"/>
</dbReference>
<comment type="caution">
    <text evidence="3">The sequence shown here is derived from an EMBL/GenBank/DDBJ whole genome shotgun (WGS) entry which is preliminary data.</text>
</comment>
<keyword evidence="4" id="KW-1185">Reference proteome</keyword>
<accession>A0ABW9YK37</accession>
<organism evidence="3 4">
    <name type="scientific">Photobacterium alginatilyticum</name>
    <dbReference type="NCBI Taxonomy" id="1775171"/>
    <lineage>
        <taxon>Bacteria</taxon>
        <taxon>Pseudomonadati</taxon>
        <taxon>Pseudomonadota</taxon>
        <taxon>Gammaproteobacteria</taxon>
        <taxon>Vibrionales</taxon>
        <taxon>Vibrionaceae</taxon>
        <taxon>Photobacterium</taxon>
    </lineage>
</organism>
<evidence type="ECO:0000256" key="2">
    <source>
        <dbReference type="SAM" id="Phobius"/>
    </source>
</evidence>
<evidence type="ECO:0000256" key="1">
    <source>
        <dbReference type="SAM" id="MobiDB-lite"/>
    </source>
</evidence>
<evidence type="ECO:0000313" key="3">
    <source>
        <dbReference type="EMBL" id="NBI53631.1"/>
    </source>
</evidence>
<feature type="transmembrane region" description="Helical" evidence="2">
    <location>
        <begin position="41"/>
        <end position="60"/>
    </location>
</feature>
<proteinExistence type="predicted"/>
<dbReference type="InterPro" id="IPR019734">
    <property type="entry name" value="TPR_rpt"/>
</dbReference>
<keyword evidence="2" id="KW-1133">Transmembrane helix</keyword>
<dbReference type="Gene3D" id="1.25.40.10">
    <property type="entry name" value="Tetratricopeptide repeat domain"/>
    <property type="match status" value="2"/>
</dbReference>
<evidence type="ECO:0000313" key="4">
    <source>
        <dbReference type="Proteomes" id="UP000738517"/>
    </source>
</evidence>
<keyword evidence="2" id="KW-0472">Membrane</keyword>
<dbReference type="InterPro" id="IPR011990">
    <property type="entry name" value="TPR-like_helical_dom_sf"/>
</dbReference>
<sequence length="424" mass="46369">MSEINKKLNALNQQKNPSSVAAQPLQAAVVKPVPKNHGPKWAVFGVCAALIVGGAGWWLGANSHAVSPAPATVDVLSAPVVPEYQHVISGTEYDAVPAPNAAVEVAQARADVEPVVTQVLEQQGDKETKPTTEPLSVIEAKTVPRVVREDKPRIKKAAQQAPAPKPAVKSSAEQEARPRQALKPKQEFKPKSALKPEQGSSRVAVRENSTTQPVERDDEAPAEELMIETVELDAEQLANVEYKKAQKALKAGDSRKAIGFLKQTLKYQPEWIRARQKLAALYYGRGDIRKAIATLQDGLVLDGDQPDLRLTMAKLLVNESQQQAALNVLSRMPKKNHSGYLAMRGALAQQLNNNELAMSSYQLLVTEEPYDGRWWLGLGIALERSKDAEKALDAYKQALLMGRISSQSQQFIQQRLALLEAREG</sequence>
<gene>
    <name evidence="3" type="ORF">EIZ48_13705</name>
</gene>
<dbReference type="Pfam" id="PF14559">
    <property type="entry name" value="TPR_19"/>
    <property type="match status" value="1"/>
</dbReference>
<dbReference type="SUPFAM" id="SSF48452">
    <property type="entry name" value="TPR-like"/>
    <property type="match status" value="1"/>
</dbReference>
<dbReference type="EMBL" id="RSEJ01000013">
    <property type="protein sequence ID" value="NBI53631.1"/>
    <property type="molecule type" value="Genomic_DNA"/>
</dbReference>
<dbReference type="SMART" id="SM00028">
    <property type="entry name" value="TPR"/>
    <property type="match status" value="4"/>
</dbReference>
<dbReference type="Pfam" id="PF13432">
    <property type="entry name" value="TPR_16"/>
    <property type="match status" value="1"/>
</dbReference>
<feature type="region of interest" description="Disordered" evidence="1">
    <location>
        <begin position="120"/>
        <end position="221"/>
    </location>
</feature>
<name>A0ABW9YK37_9GAMM</name>
<keyword evidence="2" id="KW-0812">Transmembrane</keyword>
<protein>
    <submittedName>
        <fullName evidence="3">Tetratricopeptide repeat protein</fullName>
    </submittedName>
</protein>
<feature type="compositionally biased region" description="Basic and acidic residues" evidence="1">
    <location>
        <begin position="172"/>
        <end position="190"/>
    </location>
</feature>
<reference evidence="3 4" key="1">
    <citation type="journal article" date="2017" name="Int. J. Syst. Evol. Microbiol.">
        <title>Photobacterium alginatilyticum sp. nov., a marine bacterium isolated from bottom seawater.</title>
        <authorList>
            <person name="Wang X."/>
            <person name="Wang Y."/>
            <person name="Yang X."/>
            <person name="Sun H."/>
            <person name="Li B."/>
            <person name="Zhang X.H."/>
        </authorList>
    </citation>
    <scope>NUCLEOTIDE SEQUENCE [LARGE SCALE GENOMIC DNA]</scope>
    <source>
        <strain evidence="3 4">P03D4</strain>
    </source>
</reference>